<dbReference type="InterPro" id="IPR042334">
    <property type="entry name" value="ANKRD31"/>
</dbReference>
<dbReference type="SUPFAM" id="SSF48403">
    <property type="entry name" value="Ankyrin repeat"/>
    <property type="match status" value="1"/>
</dbReference>
<evidence type="ECO:0000256" key="1">
    <source>
        <dbReference type="PROSITE-ProRule" id="PRU00023"/>
    </source>
</evidence>
<dbReference type="Proteomes" id="UP000053537">
    <property type="component" value="Unassembled WGS sequence"/>
</dbReference>
<dbReference type="EMBL" id="KK829908">
    <property type="protein sequence ID" value="KFP75727.1"/>
    <property type="molecule type" value="Genomic_DNA"/>
</dbReference>
<reference evidence="2 3" key="1">
    <citation type="submission" date="2014-04" db="EMBL/GenBank/DDBJ databases">
        <title>Genome evolution of avian class.</title>
        <authorList>
            <person name="Zhang G."/>
            <person name="Li C."/>
        </authorList>
    </citation>
    <scope>NUCLEOTIDE SEQUENCE [LARGE SCALE GENOMIC DNA]</scope>
    <source>
        <strain evidence="2">BGI_N310</strain>
    </source>
</reference>
<feature type="non-terminal residue" evidence="2">
    <location>
        <position position="120"/>
    </location>
</feature>
<dbReference type="SMART" id="SM00248">
    <property type="entry name" value="ANK"/>
    <property type="match status" value="2"/>
</dbReference>
<sequence>REAFNRSFVNLSQPLSRSQVCRRNEYGETILHRAVMHQDLKLLNQIIKAGGNVNTQDYTGCTALHMASMKGFYRIVNELLKAGADVNATQNQRITPLQYAAREGHIEVHSKLNTSYRLGM</sequence>
<dbReference type="InterPro" id="IPR002110">
    <property type="entry name" value="Ankyrin_rpt"/>
</dbReference>
<evidence type="ECO:0000313" key="2">
    <source>
        <dbReference type="EMBL" id="KFP75727.1"/>
    </source>
</evidence>
<protein>
    <submittedName>
        <fullName evidence="2">Putative ankyrin repeat domain-containing protein 31</fullName>
    </submittedName>
</protein>
<gene>
    <name evidence="2" type="ORF">N310_03209</name>
</gene>
<dbReference type="PROSITE" id="PS50297">
    <property type="entry name" value="ANK_REP_REGION"/>
    <property type="match status" value="2"/>
</dbReference>
<organism evidence="2 3">
    <name type="scientific">Acanthisitta chloris</name>
    <name type="common">rifleman</name>
    <dbReference type="NCBI Taxonomy" id="57068"/>
    <lineage>
        <taxon>Eukaryota</taxon>
        <taxon>Metazoa</taxon>
        <taxon>Chordata</taxon>
        <taxon>Craniata</taxon>
        <taxon>Vertebrata</taxon>
        <taxon>Euteleostomi</taxon>
        <taxon>Archelosauria</taxon>
        <taxon>Archosauria</taxon>
        <taxon>Dinosauria</taxon>
        <taxon>Saurischia</taxon>
        <taxon>Theropoda</taxon>
        <taxon>Coelurosauria</taxon>
        <taxon>Aves</taxon>
        <taxon>Neognathae</taxon>
        <taxon>Neoaves</taxon>
        <taxon>Telluraves</taxon>
        <taxon>Australaves</taxon>
        <taxon>Passeriformes</taxon>
        <taxon>Acanthisittidae</taxon>
        <taxon>Acanthisitta</taxon>
    </lineage>
</organism>
<dbReference type="Pfam" id="PF12796">
    <property type="entry name" value="Ank_2"/>
    <property type="match status" value="1"/>
</dbReference>
<dbReference type="InterPro" id="IPR036770">
    <property type="entry name" value="Ankyrin_rpt-contain_sf"/>
</dbReference>
<dbReference type="AlphaFoldDB" id="A0A091MM49"/>
<accession>A0A091MM49</accession>
<feature type="repeat" description="ANK" evidence="1">
    <location>
        <begin position="26"/>
        <end position="58"/>
    </location>
</feature>
<dbReference type="PANTHER" id="PTHR24176:SF14">
    <property type="entry name" value="ANKYRIN REPEAT DOMAIN-CONTAINING PROTEIN 31"/>
    <property type="match status" value="1"/>
</dbReference>
<dbReference type="PROSITE" id="PS50088">
    <property type="entry name" value="ANK_REPEAT"/>
    <property type="match status" value="2"/>
</dbReference>
<keyword evidence="1" id="KW-0040">ANK repeat</keyword>
<dbReference type="PANTHER" id="PTHR24176">
    <property type="entry name" value="ANKYRIN REPEAT DOMAIN-CONTAINING PROTEIN 31-RELATED"/>
    <property type="match status" value="1"/>
</dbReference>
<name>A0A091MM49_9PASS</name>
<evidence type="ECO:0000313" key="3">
    <source>
        <dbReference type="Proteomes" id="UP000053537"/>
    </source>
</evidence>
<keyword evidence="3" id="KW-1185">Reference proteome</keyword>
<feature type="repeat" description="ANK" evidence="1">
    <location>
        <begin position="59"/>
        <end position="91"/>
    </location>
</feature>
<feature type="non-terminal residue" evidence="2">
    <location>
        <position position="1"/>
    </location>
</feature>
<dbReference type="Gene3D" id="1.25.40.20">
    <property type="entry name" value="Ankyrin repeat-containing domain"/>
    <property type="match status" value="1"/>
</dbReference>
<proteinExistence type="predicted"/>